<reference evidence="1 2" key="1">
    <citation type="submission" date="2023-03" db="EMBL/GenBank/DDBJ databases">
        <title>High recombination rates correlate with genetic variation in Cardiocondyla obscurior ants.</title>
        <authorList>
            <person name="Errbii M."/>
        </authorList>
    </citation>
    <scope>NUCLEOTIDE SEQUENCE [LARGE SCALE GENOMIC DNA]</scope>
    <source>
        <strain evidence="1">Alpha-2009</strain>
        <tissue evidence="1">Whole body</tissue>
    </source>
</reference>
<gene>
    <name evidence="1" type="ORF">PUN28_015858</name>
</gene>
<comment type="caution">
    <text evidence="1">The sequence shown here is derived from an EMBL/GenBank/DDBJ whole genome shotgun (WGS) entry which is preliminary data.</text>
</comment>
<evidence type="ECO:0000313" key="1">
    <source>
        <dbReference type="EMBL" id="KAL0105675.1"/>
    </source>
</evidence>
<sequence length="87" mass="9737">MSHRVPLELFTSFEDGNEEKTKIGVNALAQCGTSHETERLRLRSTVLTLLPGETLMDLELDHRGSNWSQLEPRPASCARLIDSAVLF</sequence>
<keyword evidence="2" id="KW-1185">Reference proteome</keyword>
<proteinExistence type="predicted"/>
<evidence type="ECO:0000313" key="2">
    <source>
        <dbReference type="Proteomes" id="UP001430953"/>
    </source>
</evidence>
<dbReference type="AlphaFoldDB" id="A0AAW2EUK3"/>
<name>A0AAW2EUK3_9HYME</name>
<accession>A0AAW2EUK3</accession>
<protein>
    <submittedName>
        <fullName evidence="1">Uncharacterized protein</fullName>
    </submittedName>
</protein>
<organism evidence="1 2">
    <name type="scientific">Cardiocondyla obscurior</name>
    <dbReference type="NCBI Taxonomy" id="286306"/>
    <lineage>
        <taxon>Eukaryota</taxon>
        <taxon>Metazoa</taxon>
        <taxon>Ecdysozoa</taxon>
        <taxon>Arthropoda</taxon>
        <taxon>Hexapoda</taxon>
        <taxon>Insecta</taxon>
        <taxon>Pterygota</taxon>
        <taxon>Neoptera</taxon>
        <taxon>Endopterygota</taxon>
        <taxon>Hymenoptera</taxon>
        <taxon>Apocrita</taxon>
        <taxon>Aculeata</taxon>
        <taxon>Formicoidea</taxon>
        <taxon>Formicidae</taxon>
        <taxon>Myrmicinae</taxon>
        <taxon>Cardiocondyla</taxon>
    </lineage>
</organism>
<dbReference type="EMBL" id="JADYXP020000018">
    <property type="protein sequence ID" value="KAL0105675.1"/>
    <property type="molecule type" value="Genomic_DNA"/>
</dbReference>
<dbReference type="Proteomes" id="UP001430953">
    <property type="component" value="Unassembled WGS sequence"/>
</dbReference>